<evidence type="ECO:0000256" key="4">
    <source>
        <dbReference type="ARBA" id="ARBA00022833"/>
    </source>
</evidence>
<gene>
    <name evidence="9" type="ORF">PG993_006603</name>
</gene>
<keyword evidence="2" id="KW-0479">Metal-binding</keyword>
<protein>
    <submittedName>
        <fullName evidence="9">Uncharacterized protein</fullName>
    </submittedName>
</protein>
<dbReference type="InterPro" id="IPR007051">
    <property type="entry name" value="CHORD_dom"/>
</dbReference>
<evidence type="ECO:0000256" key="2">
    <source>
        <dbReference type="ARBA" id="ARBA00022723"/>
    </source>
</evidence>
<sequence>MLQGCKAREALAKSDGASLGLWQTFPGANISRTLARSEGIDWVMVDCEHGNIDDAAMHEAVPAIASCGVSPLVRLPDMLGWMIKRALDAGAHGILIPLLRSAEEARKIVAAAKFPPVGQRGLGSPFAMERFTPVPTMTEYLQAANDSLLTMVQIETKEALEAVEEIAAVPGVDLLFVGPFDLGNNIGLPILNGVMQPGLEEAVDRILAVAHEAGKKAAFFATSGPQAKKYADRGFDMISVALDATALQQTMSASLNSARGLDAPSTGENGPGFDAETAIFTREQRDASRYPYINDIMAQKCVHKGCGKEYSDPDEVCHYHPGPPVFHEGQKGWKCCKPRVLTFDEFLEIPPCTQGKHSTTDLPPEIEKKTVEEVPATALDQSLSSKLSESEDDEPSLEIPQGKECRRKGCHATYKKGQTRSDEEQCVHHPGAPIFHEGSKGYSCCKRRVLEFDQFMKLEGCKTSPRHLFIGSGQDKKKGNGSGGQSQSGGEESLETVRNDFYQTPSTVIASFFLKKIDKDAATVKFEEKSLVLDLVTSDAVPKRYKTTVPLYGAIDTEKSTFKILGTKLEVSLYKADGASWPVLRSDDRATGEILQVGRAGRV</sequence>
<evidence type="ECO:0000256" key="6">
    <source>
        <dbReference type="SAM" id="MobiDB-lite"/>
    </source>
</evidence>
<dbReference type="Pfam" id="PF04969">
    <property type="entry name" value="CS"/>
    <property type="match status" value="1"/>
</dbReference>
<feature type="domain" description="CHORD" evidence="8">
    <location>
        <begin position="301"/>
        <end position="357"/>
    </location>
</feature>
<evidence type="ECO:0000313" key="9">
    <source>
        <dbReference type="EMBL" id="KAK8042080.1"/>
    </source>
</evidence>
<comment type="similarity">
    <text evidence="1">Belongs to the HpcH/HpaI aldolase family.</text>
</comment>
<dbReference type="InterPro" id="IPR015813">
    <property type="entry name" value="Pyrv/PenolPyrv_kinase-like_dom"/>
</dbReference>
<keyword evidence="4" id="KW-0862">Zinc</keyword>
<dbReference type="PANTHER" id="PTHR30502:SF0">
    <property type="entry name" value="PHOSPHOENOLPYRUVATE CARBOXYLASE FAMILY PROTEIN"/>
    <property type="match status" value="1"/>
</dbReference>
<feature type="domain" description="CS" evidence="7">
    <location>
        <begin position="494"/>
        <end position="585"/>
    </location>
</feature>
<dbReference type="PROSITE" id="PS51203">
    <property type="entry name" value="CS"/>
    <property type="match status" value="1"/>
</dbReference>
<keyword evidence="5" id="KW-0456">Lyase</keyword>
<reference evidence="9 10" key="1">
    <citation type="submission" date="2023-01" db="EMBL/GenBank/DDBJ databases">
        <title>Analysis of 21 Apiospora genomes using comparative genomics revels a genus with tremendous synthesis potential of carbohydrate active enzymes and secondary metabolites.</title>
        <authorList>
            <person name="Sorensen T."/>
        </authorList>
    </citation>
    <scope>NUCLEOTIDE SEQUENCE [LARGE SCALE GENOMIC DNA]</scope>
    <source>
        <strain evidence="9 10">CBS 33761</strain>
    </source>
</reference>
<feature type="region of interest" description="Disordered" evidence="6">
    <location>
        <begin position="375"/>
        <end position="399"/>
    </location>
</feature>
<name>A0ABR1T7Y2_9PEZI</name>
<keyword evidence="10" id="KW-1185">Reference proteome</keyword>
<dbReference type="InterPro" id="IPR040442">
    <property type="entry name" value="Pyrv_kinase-like_dom_sf"/>
</dbReference>
<dbReference type="Gene3D" id="3.20.20.60">
    <property type="entry name" value="Phosphoenolpyruvate-binding domains"/>
    <property type="match status" value="1"/>
</dbReference>
<evidence type="ECO:0000313" key="10">
    <source>
        <dbReference type="Proteomes" id="UP001444661"/>
    </source>
</evidence>
<dbReference type="InterPro" id="IPR008978">
    <property type="entry name" value="HSP20-like_chaperone"/>
</dbReference>
<dbReference type="Proteomes" id="UP001444661">
    <property type="component" value="Unassembled WGS sequence"/>
</dbReference>
<dbReference type="InterPro" id="IPR007052">
    <property type="entry name" value="CS_dom"/>
</dbReference>
<feature type="region of interest" description="Disordered" evidence="6">
    <location>
        <begin position="469"/>
        <end position="494"/>
    </location>
</feature>
<dbReference type="EMBL" id="JAQQWK010000005">
    <property type="protein sequence ID" value="KAK8042080.1"/>
    <property type="molecule type" value="Genomic_DNA"/>
</dbReference>
<evidence type="ECO:0000256" key="3">
    <source>
        <dbReference type="ARBA" id="ARBA00022737"/>
    </source>
</evidence>
<dbReference type="Gene3D" id="2.60.40.790">
    <property type="match status" value="1"/>
</dbReference>
<proteinExistence type="inferred from homology"/>
<dbReference type="InterPro" id="IPR050251">
    <property type="entry name" value="HpcH-HpaI_aldolase"/>
</dbReference>
<evidence type="ECO:0000259" key="7">
    <source>
        <dbReference type="PROSITE" id="PS51203"/>
    </source>
</evidence>
<evidence type="ECO:0000256" key="1">
    <source>
        <dbReference type="ARBA" id="ARBA00005568"/>
    </source>
</evidence>
<organism evidence="9 10">
    <name type="scientific">Apiospora rasikravindrae</name>
    <dbReference type="NCBI Taxonomy" id="990691"/>
    <lineage>
        <taxon>Eukaryota</taxon>
        <taxon>Fungi</taxon>
        <taxon>Dikarya</taxon>
        <taxon>Ascomycota</taxon>
        <taxon>Pezizomycotina</taxon>
        <taxon>Sordariomycetes</taxon>
        <taxon>Xylariomycetidae</taxon>
        <taxon>Amphisphaeriales</taxon>
        <taxon>Apiosporaceae</taxon>
        <taxon>Apiospora</taxon>
    </lineage>
</organism>
<dbReference type="SUPFAM" id="SSF51621">
    <property type="entry name" value="Phosphoenolpyruvate/pyruvate domain"/>
    <property type="match status" value="1"/>
</dbReference>
<feature type="domain" description="CHORD" evidence="8">
    <location>
        <begin position="405"/>
        <end position="467"/>
    </location>
</feature>
<dbReference type="CDD" id="cd06466">
    <property type="entry name" value="p23_CS_SGT1_like"/>
    <property type="match status" value="1"/>
</dbReference>
<dbReference type="Pfam" id="PF04968">
    <property type="entry name" value="CHORD"/>
    <property type="match status" value="2"/>
</dbReference>
<comment type="caution">
    <text evidence="9">The sequence shown here is derived from an EMBL/GenBank/DDBJ whole genome shotgun (WGS) entry which is preliminary data.</text>
</comment>
<dbReference type="SUPFAM" id="SSF49764">
    <property type="entry name" value="HSP20-like chaperones"/>
    <property type="match status" value="1"/>
</dbReference>
<dbReference type="InterPro" id="IPR005000">
    <property type="entry name" value="Aldolase/citrate-lyase_domain"/>
</dbReference>
<evidence type="ECO:0000256" key="5">
    <source>
        <dbReference type="ARBA" id="ARBA00023239"/>
    </source>
</evidence>
<keyword evidence="3" id="KW-0677">Repeat</keyword>
<accession>A0ABR1T7Y2</accession>
<evidence type="ECO:0000259" key="8">
    <source>
        <dbReference type="PROSITE" id="PS51401"/>
    </source>
</evidence>
<dbReference type="PROSITE" id="PS51401">
    <property type="entry name" value="CHORD"/>
    <property type="match status" value="2"/>
</dbReference>
<dbReference type="Gene3D" id="4.10.1130.20">
    <property type="match status" value="2"/>
</dbReference>
<dbReference type="PANTHER" id="PTHR30502">
    <property type="entry name" value="2-KETO-3-DEOXY-L-RHAMNONATE ALDOLASE"/>
    <property type="match status" value="1"/>
</dbReference>
<dbReference type="Pfam" id="PF03328">
    <property type="entry name" value="HpcH_HpaI"/>
    <property type="match status" value="1"/>
</dbReference>